<name>A0AAD0XIW8_9BURK</name>
<proteinExistence type="predicted"/>
<keyword evidence="1" id="KW-0229">DNA integration</keyword>
<sequence length="360" mass="41082">MATFQKIGKRWRARIRRKGFPAQSEMFDTKAQAQEWASRQEADMRALKFQDVRIIADKTLASAIERYVEEQTQVRPLGKNKKAVLSNLKLALGKHTMPALTGDVLIDYVKDRKAAGAGGVTIAVDLTYLTSVIKAAKNIWRWPVNLDAIDQARAYMAHIGLSTRSKERMRRPTKVELSNISTWFLVKVRQKVPMADLIAFAVDTAMRLSEIINLKWVDLNEQDKTIIIRNRKHPRAKIGNDQEVPLLGDAFDIVKRQPRVDKEERIFPVTEGTVSSLFPRACKALGIKDLRFHDLRHEGVSRLFERGYTIEQVALVSGHRDWKMLARYTQIRAKDLHLPHNRKRLSDRNSVPSSPTAKSG</sequence>
<protein>
    <submittedName>
        <fullName evidence="5">Integrase</fullName>
    </submittedName>
</protein>
<dbReference type="GO" id="GO:0006310">
    <property type="term" value="P:DNA recombination"/>
    <property type="evidence" value="ECO:0007669"/>
    <property type="project" value="UniProtKB-KW"/>
</dbReference>
<evidence type="ECO:0000313" key="5">
    <source>
        <dbReference type="EMBL" id="AYR27052.1"/>
    </source>
</evidence>
<accession>A0AAD0XIW8</accession>
<evidence type="ECO:0000259" key="4">
    <source>
        <dbReference type="PROSITE" id="PS51898"/>
    </source>
</evidence>
<dbReference type="Pfam" id="PF00589">
    <property type="entry name" value="Phage_integrase"/>
    <property type="match status" value="1"/>
</dbReference>
<reference evidence="5 6" key="1">
    <citation type="submission" date="2017-11" db="EMBL/GenBank/DDBJ databases">
        <title>Complete genome sequence of Herbaspirillum rubrisubalbicans DSM 11543.</title>
        <authorList>
            <person name="Chen M."/>
            <person name="An Q."/>
        </authorList>
    </citation>
    <scope>NUCLEOTIDE SEQUENCE [LARGE SCALE GENOMIC DNA]</scope>
    <source>
        <strain evidence="5 6">DSM 11543</strain>
    </source>
</reference>
<dbReference type="PROSITE" id="PS51898">
    <property type="entry name" value="TYR_RECOMBINASE"/>
    <property type="match status" value="1"/>
</dbReference>
<dbReference type="InterPro" id="IPR002104">
    <property type="entry name" value="Integrase_catalytic"/>
</dbReference>
<evidence type="ECO:0000256" key="1">
    <source>
        <dbReference type="ARBA" id="ARBA00022908"/>
    </source>
</evidence>
<dbReference type="CDD" id="cd00796">
    <property type="entry name" value="INT_Rci_Hp1_C"/>
    <property type="match status" value="1"/>
</dbReference>
<dbReference type="InterPro" id="IPR011010">
    <property type="entry name" value="DNA_brk_join_enz"/>
</dbReference>
<dbReference type="EMBL" id="CP024996">
    <property type="protein sequence ID" value="AYR27052.1"/>
    <property type="molecule type" value="Genomic_DNA"/>
</dbReference>
<keyword evidence="2" id="KW-0233">DNA recombination</keyword>
<dbReference type="InterPro" id="IPR050090">
    <property type="entry name" value="Tyrosine_recombinase_XerCD"/>
</dbReference>
<evidence type="ECO:0000256" key="2">
    <source>
        <dbReference type="ARBA" id="ARBA00023172"/>
    </source>
</evidence>
<dbReference type="Gene3D" id="1.10.443.10">
    <property type="entry name" value="Intergrase catalytic core"/>
    <property type="match status" value="1"/>
</dbReference>
<organism evidence="5 6">
    <name type="scientific">Herbaspirillum rubrisubalbicans</name>
    <dbReference type="NCBI Taxonomy" id="80842"/>
    <lineage>
        <taxon>Bacteria</taxon>
        <taxon>Pseudomonadati</taxon>
        <taxon>Pseudomonadota</taxon>
        <taxon>Betaproteobacteria</taxon>
        <taxon>Burkholderiales</taxon>
        <taxon>Oxalobacteraceae</taxon>
        <taxon>Herbaspirillum</taxon>
    </lineage>
</organism>
<feature type="domain" description="Tyr recombinase" evidence="4">
    <location>
        <begin position="167"/>
        <end position="341"/>
    </location>
</feature>
<dbReference type="PANTHER" id="PTHR30349:SF94">
    <property type="entry name" value="INTEGRASE_RECOMBINASE HI_1414-RELATED"/>
    <property type="match status" value="1"/>
</dbReference>
<evidence type="ECO:0000256" key="3">
    <source>
        <dbReference type="SAM" id="MobiDB-lite"/>
    </source>
</evidence>
<dbReference type="GO" id="GO:0003677">
    <property type="term" value="F:DNA binding"/>
    <property type="evidence" value="ECO:0007669"/>
    <property type="project" value="InterPro"/>
</dbReference>
<dbReference type="AlphaFoldDB" id="A0AAD0XIW8"/>
<dbReference type="SUPFAM" id="SSF56349">
    <property type="entry name" value="DNA breaking-rejoining enzymes"/>
    <property type="match status" value="1"/>
</dbReference>
<dbReference type="PANTHER" id="PTHR30349">
    <property type="entry name" value="PHAGE INTEGRASE-RELATED"/>
    <property type="match status" value="1"/>
</dbReference>
<gene>
    <name evidence="5" type="ORF">RC54_18880</name>
</gene>
<evidence type="ECO:0000313" key="6">
    <source>
        <dbReference type="Proteomes" id="UP000269199"/>
    </source>
</evidence>
<feature type="region of interest" description="Disordered" evidence="3">
    <location>
        <begin position="339"/>
        <end position="360"/>
    </location>
</feature>
<feature type="compositionally biased region" description="Polar residues" evidence="3">
    <location>
        <begin position="348"/>
        <end position="360"/>
    </location>
</feature>
<dbReference type="GO" id="GO:0015074">
    <property type="term" value="P:DNA integration"/>
    <property type="evidence" value="ECO:0007669"/>
    <property type="project" value="UniProtKB-KW"/>
</dbReference>
<dbReference type="InterPro" id="IPR013762">
    <property type="entry name" value="Integrase-like_cat_sf"/>
</dbReference>
<dbReference type="Proteomes" id="UP000269199">
    <property type="component" value="Chromosome"/>
</dbReference>